<organism evidence="5 6">
    <name type="scientific">Corynebacterium provencense</name>
    <dbReference type="NCBI Taxonomy" id="1737425"/>
    <lineage>
        <taxon>Bacteria</taxon>
        <taxon>Bacillati</taxon>
        <taxon>Actinomycetota</taxon>
        <taxon>Actinomycetes</taxon>
        <taxon>Mycobacteriales</taxon>
        <taxon>Corynebacteriaceae</taxon>
        <taxon>Corynebacterium</taxon>
    </lineage>
</organism>
<feature type="domain" description="Solute-binding protein family 3/N-terminal" evidence="4">
    <location>
        <begin position="89"/>
        <end position="312"/>
    </location>
</feature>
<keyword evidence="6" id="KW-1185">Reference proteome</keyword>
<evidence type="ECO:0000256" key="1">
    <source>
        <dbReference type="ARBA" id="ARBA00004418"/>
    </source>
</evidence>
<accession>A0A2Z3YPP9</accession>
<dbReference type="KEGG" id="cpre:Csp1_00100"/>
<dbReference type="GO" id="GO:0042597">
    <property type="term" value="C:periplasmic space"/>
    <property type="evidence" value="ECO:0007669"/>
    <property type="project" value="UniProtKB-SubCell"/>
</dbReference>
<dbReference type="Pfam" id="PF13379">
    <property type="entry name" value="NMT1_2"/>
    <property type="match status" value="1"/>
</dbReference>
<evidence type="ECO:0000313" key="6">
    <source>
        <dbReference type="Proteomes" id="UP000247696"/>
    </source>
</evidence>
<comment type="subcellular location">
    <subcellularLocation>
        <location evidence="1">Periplasm</location>
    </subcellularLocation>
</comment>
<dbReference type="Proteomes" id="UP000247696">
    <property type="component" value="Chromosome"/>
</dbReference>
<proteinExistence type="inferred from homology"/>
<dbReference type="InterPro" id="IPR001638">
    <property type="entry name" value="Solute-binding_3/MltF_N"/>
</dbReference>
<evidence type="ECO:0000259" key="4">
    <source>
        <dbReference type="SMART" id="SM00062"/>
    </source>
</evidence>
<sequence>MTTYKDTPVSSPALPVKVSARRVRTTEARNAAGAVPRFHVKRSHRVAGAAVIAVSGLALTSCVGPPADEWAGGAEDATCPVTPAEAGGSLRIGYLGGPAADLYTQDQGLAEACLPNAEISWTRFPTGQDIVQGFAAGSVDMAALGSTPTTKALSAPLNLDVSVISANSVIGATEALVAKKATSVPELKGQRIAVPFSSTAHYSLLNALIDAGLDPQRDVEIVNISPDKLPAAWKSDQIDAAYVWDPTLEQLKQGTGGAPQGHVLTDSEEQAAAGHATYNVTLATNPWIDGNSELLRVFLELEAWVVDHADEDPDDFGKVNASASGMDEDSASRQIEGQILIHGSEEPEYLAEVAGALYSTAEFLRDQGEIPSVKPADAYAAATRPDLWKDIQ</sequence>
<dbReference type="STRING" id="1737425.GCA_900049755_01793"/>
<evidence type="ECO:0000256" key="2">
    <source>
        <dbReference type="ARBA" id="ARBA00010742"/>
    </source>
</evidence>
<evidence type="ECO:0000256" key="3">
    <source>
        <dbReference type="ARBA" id="ARBA00022729"/>
    </source>
</evidence>
<protein>
    <submittedName>
        <fullName evidence="5">Taurine-binding periplasmic protein</fullName>
    </submittedName>
</protein>
<dbReference type="SMART" id="SM00062">
    <property type="entry name" value="PBPb"/>
    <property type="match status" value="1"/>
</dbReference>
<comment type="similarity">
    <text evidence="2">Belongs to the bacterial solute-binding protein SsuA/TauA family.</text>
</comment>
<dbReference type="PANTHER" id="PTHR30024:SF47">
    <property type="entry name" value="TAURINE-BINDING PERIPLASMIC PROTEIN"/>
    <property type="match status" value="1"/>
</dbReference>
<dbReference type="SUPFAM" id="SSF53850">
    <property type="entry name" value="Periplasmic binding protein-like II"/>
    <property type="match status" value="1"/>
</dbReference>
<gene>
    <name evidence="5" type="primary">tauA_1</name>
    <name evidence="5" type="ORF">Csp1_00100</name>
</gene>
<evidence type="ECO:0000313" key="5">
    <source>
        <dbReference type="EMBL" id="AWT24850.1"/>
    </source>
</evidence>
<name>A0A2Z3YPP9_9CORY</name>
<reference evidence="6" key="1">
    <citation type="submission" date="2017-11" db="EMBL/GenBank/DDBJ databases">
        <title>Otitis media/interna in a cat caused by the recently described species Corynebacterium provencense.</title>
        <authorList>
            <person name="Kittl S."/>
            <person name="Brodard I."/>
            <person name="Rychener L."/>
            <person name="Jores J."/>
            <person name="Roosje P."/>
            <person name="Gobeli Brawand S."/>
        </authorList>
    </citation>
    <scope>NUCLEOTIDE SEQUENCE [LARGE SCALE GENOMIC DNA]</scope>
    <source>
        <strain evidence="6">17KM38</strain>
    </source>
</reference>
<dbReference type="Gene3D" id="3.40.190.10">
    <property type="entry name" value="Periplasmic binding protein-like II"/>
    <property type="match status" value="2"/>
</dbReference>
<dbReference type="PANTHER" id="PTHR30024">
    <property type="entry name" value="ALIPHATIC SULFONATES-BINDING PROTEIN-RELATED"/>
    <property type="match status" value="1"/>
</dbReference>
<dbReference type="AlphaFoldDB" id="A0A2Z3YPP9"/>
<dbReference type="EMBL" id="CP024988">
    <property type="protein sequence ID" value="AWT24850.1"/>
    <property type="molecule type" value="Genomic_DNA"/>
</dbReference>
<dbReference type="GO" id="GO:0042918">
    <property type="term" value="P:alkanesulfonate transmembrane transport"/>
    <property type="evidence" value="ECO:0007669"/>
    <property type="project" value="TreeGrafter"/>
</dbReference>
<keyword evidence="3" id="KW-0732">Signal</keyword>